<keyword evidence="2 4" id="KW-0963">Cytoplasm</keyword>
<dbReference type="PIRSF" id="PIRSF017179">
    <property type="entry name" value="RISC-Tudor-SN"/>
    <property type="match status" value="1"/>
</dbReference>
<dbReference type="InterPro" id="IPR016685">
    <property type="entry name" value="Silence_cplx_Nase-comp_TudorSN"/>
</dbReference>
<name>A0A1E4STH3_9ASCO</name>
<dbReference type="SMART" id="SM00333">
    <property type="entry name" value="TUDOR"/>
    <property type="match status" value="1"/>
</dbReference>
<dbReference type="Pfam" id="PF00565">
    <property type="entry name" value="SNase"/>
    <property type="match status" value="5"/>
</dbReference>
<evidence type="ECO:0000256" key="1">
    <source>
        <dbReference type="ARBA" id="ARBA00004496"/>
    </source>
</evidence>
<evidence type="ECO:0000256" key="5">
    <source>
        <dbReference type="SAM" id="Coils"/>
    </source>
</evidence>
<feature type="coiled-coil region" evidence="5">
    <location>
        <begin position="831"/>
        <end position="858"/>
    </location>
</feature>
<feature type="domain" description="TNase-like" evidence="7">
    <location>
        <begin position="157"/>
        <end position="294"/>
    </location>
</feature>
<dbReference type="EMBL" id="KV453873">
    <property type="protein sequence ID" value="ODV82799.1"/>
    <property type="molecule type" value="Genomic_DNA"/>
</dbReference>
<dbReference type="GO" id="GO:0004518">
    <property type="term" value="F:nuclease activity"/>
    <property type="evidence" value="ECO:0007669"/>
    <property type="project" value="TreeGrafter"/>
</dbReference>
<sequence length="872" mass="96833">MSKVFGAKVKSVLSADTLVLTPLNGSSNQERLLSLAYLQAPRLASNEKYAFESRELLRTLLVGKEIKFWVIYKNQSEREFGDVSTPIFSSLIEYVLEKGAAKLRDNLNIFDDEDLLKLKQIESKAQAKDVGLWNPKLRSIQMATELSSRDIEKSQSSPINAIIEKVISGDRLLIRFLLSDSKQAVLPILLAGIRCPRSSSPDQEGEPFGEEAKNYVEGRLLAKSIKISIVGESSSGALVGNVIHPAGNIAEKLLEEGLAEVSDWQSSIIGSSGMSSLRKLEKVAKNSHKNLWKSTASDSKQVSSTDSSIETGKTYNATVARVLSSDTMTLRLKNDSEITVQLASLRAPRQSDIDFAAFVPAAREFVRSKLIGKQIKFTVESFRPKTEQYDERAMVTILSNEGQNFSEFIVSNGYASVIKGFKKGEDRPAYWDELIECENQAIKSKKGIYGKIPEAERTVDISENASRSKPYLFSFQNRSKIPGIVEHISSANRFRISLPKEGLRLMLVLGGLSSTGSKDDSISKQALEFANKRAYQRDVHLDIYNVDKIGGFIGNLYLPGSNTPFQVSLLQNGFAECHEYSLSQTKFGSQMLEAEREAKSKKLGLWKNYDPLAEAEKVPELTKNLSNLKIDKKYLDVTVTEILEGGLVAFQILDEAQKKLTPFMLNFHSQSASFSPLLKAPKSGDIVAAKYSDNGKYYRARVLSHTSSPASYKVQHIDFGTTESLPLSSLRSLPSQFSTQAYPGQVHIAQLSLIKLPPKQPTDYETNAIYLLEDLALDKTLVVAQTHANPAPGVEMDVELYDPEVIATDPSWNINKELVKQGMAIVKKVNLTAYEKLLDTERKELLDLESQAKRAREGCWEYGDIEGDESLI</sequence>
<evidence type="ECO:0000259" key="6">
    <source>
        <dbReference type="PROSITE" id="PS50304"/>
    </source>
</evidence>
<dbReference type="OrthoDB" id="10023235at2759"/>
<dbReference type="InterPro" id="IPR035437">
    <property type="entry name" value="SNase_OB-fold_sf"/>
</dbReference>
<dbReference type="InterPro" id="IPR002999">
    <property type="entry name" value="Tudor"/>
</dbReference>
<accession>A0A1E4STH3</accession>
<protein>
    <submittedName>
        <fullName evidence="8">Uncharacterized protein</fullName>
    </submittedName>
</protein>
<dbReference type="Gene3D" id="2.40.50.90">
    <property type="match status" value="5"/>
</dbReference>
<evidence type="ECO:0000313" key="8">
    <source>
        <dbReference type="EMBL" id="ODV82799.1"/>
    </source>
</evidence>
<dbReference type="PROSITE" id="PS50304">
    <property type="entry name" value="TUDOR"/>
    <property type="match status" value="1"/>
</dbReference>
<reference evidence="9" key="1">
    <citation type="submission" date="2016-04" db="EMBL/GenBank/DDBJ databases">
        <title>Comparative genomics of biotechnologically important yeasts.</title>
        <authorList>
            <consortium name="DOE Joint Genome Institute"/>
            <person name="Riley R."/>
            <person name="Haridas S."/>
            <person name="Wolfe K.H."/>
            <person name="Lopes M.R."/>
            <person name="Hittinger C.T."/>
            <person name="Goker M."/>
            <person name="Salamov A."/>
            <person name="Wisecaver J."/>
            <person name="Long T.M."/>
            <person name="Aerts A.L."/>
            <person name="Barry K."/>
            <person name="Choi C."/>
            <person name="Clum A."/>
            <person name="Coughlan A.Y."/>
            <person name="Deshpande S."/>
            <person name="Douglass A.P."/>
            <person name="Hanson S.J."/>
            <person name="Klenk H.-P."/>
            <person name="Labutti K."/>
            <person name="Lapidus A."/>
            <person name="Lindquist E."/>
            <person name="Lipzen A."/>
            <person name="Meier-Kolthoff J.P."/>
            <person name="Ohm R.A."/>
            <person name="Otillar R.P."/>
            <person name="Pangilinan J."/>
            <person name="Peng Y."/>
            <person name="Rokas A."/>
            <person name="Rosa C.A."/>
            <person name="Scheuner C."/>
            <person name="Sibirny A.A."/>
            <person name="Slot J.C."/>
            <person name="Stielow J.B."/>
            <person name="Sun H."/>
            <person name="Kurtzman C.P."/>
            <person name="Blackwell M."/>
            <person name="Grigoriev I.V."/>
            <person name="Jeffries T.W."/>
        </authorList>
    </citation>
    <scope>NUCLEOTIDE SEQUENCE [LARGE SCALE GENOMIC DNA]</scope>
    <source>
        <strain evidence="9">NRRL YB-2248</strain>
    </source>
</reference>
<dbReference type="CDD" id="cd20379">
    <property type="entry name" value="Tudor_dTUD-like"/>
    <property type="match status" value="1"/>
</dbReference>
<evidence type="ECO:0000256" key="4">
    <source>
        <dbReference type="PIRNR" id="PIRNR017179"/>
    </source>
</evidence>
<dbReference type="PROSITE" id="PS50830">
    <property type="entry name" value="TNASE_3"/>
    <property type="match status" value="4"/>
</dbReference>
<dbReference type="STRING" id="983967.A0A1E4STH3"/>
<evidence type="ECO:0000259" key="7">
    <source>
        <dbReference type="PROSITE" id="PS50830"/>
    </source>
</evidence>
<dbReference type="FunFam" id="2.30.30.140:FF:000018">
    <property type="entry name" value="Serine/threonine-protein kinase 31"/>
    <property type="match status" value="1"/>
</dbReference>
<dbReference type="GO" id="GO:0031047">
    <property type="term" value="P:regulatory ncRNA-mediated gene silencing"/>
    <property type="evidence" value="ECO:0007669"/>
    <property type="project" value="UniProtKB-UniRule"/>
</dbReference>
<dbReference type="InterPro" id="IPR016071">
    <property type="entry name" value="Staphylococal_nuclease_OB-fold"/>
</dbReference>
<dbReference type="GO" id="GO:0005829">
    <property type="term" value="C:cytosol"/>
    <property type="evidence" value="ECO:0007669"/>
    <property type="project" value="UniProtKB-UniRule"/>
</dbReference>
<dbReference type="AlphaFoldDB" id="A0A1E4STH3"/>
<dbReference type="Gene3D" id="2.30.30.140">
    <property type="match status" value="1"/>
</dbReference>
<comment type="subcellular location">
    <subcellularLocation>
        <location evidence="1 4">Cytoplasm</location>
    </subcellularLocation>
</comment>
<evidence type="ECO:0000313" key="9">
    <source>
        <dbReference type="Proteomes" id="UP000094801"/>
    </source>
</evidence>
<dbReference type="Proteomes" id="UP000094801">
    <property type="component" value="Unassembled WGS sequence"/>
</dbReference>
<feature type="domain" description="Tudor" evidence="6">
    <location>
        <begin position="680"/>
        <end position="740"/>
    </location>
</feature>
<proteinExistence type="predicted"/>
<keyword evidence="9" id="KW-1185">Reference proteome</keyword>
<feature type="domain" description="TNase-like" evidence="7">
    <location>
        <begin position="3"/>
        <end position="135"/>
    </location>
</feature>
<keyword evidence="3" id="KW-0677">Repeat</keyword>
<evidence type="ECO:0000256" key="3">
    <source>
        <dbReference type="ARBA" id="ARBA00022737"/>
    </source>
</evidence>
<dbReference type="SUPFAM" id="SSF50199">
    <property type="entry name" value="Staphylococcal nuclease"/>
    <property type="match status" value="5"/>
</dbReference>
<dbReference type="Pfam" id="PF00567">
    <property type="entry name" value="TUDOR"/>
    <property type="match status" value="1"/>
</dbReference>
<dbReference type="SUPFAM" id="SSF63748">
    <property type="entry name" value="Tudor/PWWP/MBT"/>
    <property type="match status" value="1"/>
</dbReference>
<dbReference type="PANTHER" id="PTHR12302:SF2">
    <property type="entry name" value="STAPHYLOCOCCAL NUCLEASE DOMAIN-CONTAINING PROTEIN 1"/>
    <property type="match status" value="1"/>
</dbReference>
<dbReference type="GO" id="GO:0006402">
    <property type="term" value="P:mRNA catabolic process"/>
    <property type="evidence" value="ECO:0007669"/>
    <property type="project" value="UniProtKB-UniRule"/>
</dbReference>
<dbReference type="GO" id="GO:0005634">
    <property type="term" value="C:nucleus"/>
    <property type="evidence" value="ECO:0007669"/>
    <property type="project" value="TreeGrafter"/>
</dbReference>
<dbReference type="GO" id="GO:0031332">
    <property type="term" value="C:RNAi effector complex"/>
    <property type="evidence" value="ECO:0007669"/>
    <property type="project" value="InterPro"/>
</dbReference>
<dbReference type="PANTHER" id="PTHR12302">
    <property type="entry name" value="EBNA2 BINDING PROTEIN P100"/>
    <property type="match status" value="1"/>
</dbReference>
<gene>
    <name evidence="8" type="ORF">CANARDRAFT_30522</name>
</gene>
<keyword evidence="5" id="KW-0175">Coiled coil</keyword>
<dbReference type="SMART" id="SM00318">
    <property type="entry name" value="SNc"/>
    <property type="match status" value="4"/>
</dbReference>
<organism evidence="8 9">
    <name type="scientific">[Candida] arabinofermentans NRRL YB-2248</name>
    <dbReference type="NCBI Taxonomy" id="983967"/>
    <lineage>
        <taxon>Eukaryota</taxon>
        <taxon>Fungi</taxon>
        <taxon>Dikarya</taxon>
        <taxon>Ascomycota</taxon>
        <taxon>Saccharomycotina</taxon>
        <taxon>Pichiomycetes</taxon>
        <taxon>Pichiales</taxon>
        <taxon>Pichiaceae</taxon>
        <taxon>Ogataea</taxon>
        <taxon>Ogataea/Candida clade</taxon>
    </lineage>
</organism>
<evidence type="ECO:0000256" key="2">
    <source>
        <dbReference type="ARBA" id="ARBA00022490"/>
    </source>
</evidence>
<dbReference type="GO" id="GO:0003723">
    <property type="term" value="F:RNA binding"/>
    <property type="evidence" value="ECO:0007669"/>
    <property type="project" value="UniProtKB-UniRule"/>
</dbReference>
<feature type="domain" description="TNase-like" evidence="7">
    <location>
        <begin position="313"/>
        <end position="451"/>
    </location>
</feature>
<feature type="domain" description="TNase-like" evidence="7">
    <location>
        <begin position="479"/>
        <end position="608"/>
    </location>
</feature>